<gene>
    <name evidence="2" type="ORF">RFI_39456</name>
</gene>
<organism evidence="2 3">
    <name type="scientific">Reticulomyxa filosa</name>
    <dbReference type="NCBI Taxonomy" id="46433"/>
    <lineage>
        <taxon>Eukaryota</taxon>
        <taxon>Sar</taxon>
        <taxon>Rhizaria</taxon>
        <taxon>Retaria</taxon>
        <taxon>Foraminifera</taxon>
        <taxon>Monothalamids</taxon>
        <taxon>Reticulomyxidae</taxon>
        <taxon>Reticulomyxa</taxon>
    </lineage>
</organism>
<sequence length="187" mass="21167">MSQLELEEYAENTQTFLLYLVMEILDCAYATKSTSEHFIAVSHFGTFLQFAMLLKAIPWAAANGFIGVLFLFFCLFLKKCGLPDDVSSEFKLWQEEEAILKGKCTDNLKLAVEHVTGKALTHLSAAKNFKHLDSTVKSIFLTGVGPERFLHTLQKCGFDPFHKKLLKRDTGLSFRAALAWKAFRSEF</sequence>
<name>X6L808_RETFI</name>
<dbReference type="AlphaFoldDB" id="X6L808"/>
<dbReference type="Proteomes" id="UP000023152">
    <property type="component" value="Unassembled WGS sequence"/>
</dbReference>
<comment type="caution">
    <text evidence="2">The sequence shown here is derived from an EMBL/GenBank/DDBJ whole genome shotgun (WGS) entry which is preliminary data.</text>
</comment>
<evidence type="ECO:0000256" key="1">
    <source>
        <dbReference type="SAM" id="Phobius"/>
    </source>
</evidence>
<dbReference type="EMBL" id="ASPP01047772">
    <property type="protein sequence ID" value="ETN98067.1"/>
    <property type="molecule type" value="Genomic_DNA"/>
</dbReference>
<keyword evidence="3" id="KW-1185">Reference proteome</keyword>
<feature type="transmembrane region" description="Helical" evidence="1">
    <location>
        <begin position="56"/>
        <end position="77"/>
    </location>
</feature>
<dbReference type="InterPro" id="IPR008949">
    <property type="entry name" value="Isoprenoid_synthase_dom_sf"/>
</dbReference>
<dbReference type="SUPFAM" id="SSF48576">
    <property type="entry name" value="Terpenoid synthases"/>
    <property type="match status" value="1"/>
</dbReference>
<evidence type="ECO:0000313" key="2">
    <source>
        <dbReference type="EMBL" id="ETN98067.1"/>
    </source>
</evidence>
<dbReference type="InterPro" id="IPR002060">
    <property type="entry name" value="Squ/phyt_synthse"/>
</dbReference>
<accession>X6L808</accession>
<dbReference type="OrthoDB" id="270318at2759"/>
<dbReference type="Pfam" id="PF00494">
    <property type="entry name" value="SQS_PSY"/>
    <property type="match status" value="1"/>
</dbReference>
<keyword evidence="1" id="KW-0472">Membrane</keyword>
<dbReference type="Gene3D" id="1.10.600.10">
    <property type="entry name" value="Farnesyl Diphosphate Synthase"/>
    <property type="match status" value="1"/>
</dbReference>
<keyword evidence="1" id="KW-1133">Transmembrane helix</keyword>
<proteinExistence type="predicted"/>
<evidence type="ECO:0000313" key="3">
    <source>
        <dbReference type="Proteomes" id="UP000023152"/>
    </source>
</evidence>
<reference evidence="2 3" key="1">
    <citation type="journal article" date="2013" name="Curr. Biol.">
        <title>The Genome of the Foraminiferan Reticulomyxa filosa.</title>
        <authorList>
            <person name="Glockner G."/>
            <person name="Hulsmann N."/>
            <person name="Schleicher M."/>
            <person name="Noegel A.A."/>
            <person name="Eichinger L."/>
            <person name="Gallinger C."/>
            <person name="Pawlowski J."/>
            <person name="Sierra R."/>
            <person name="Euteneuer U."/>
            <person name="Pillet L."/>
            <person name="Moustafa A."/>
            <person name="Platzer M."/>
            <person name="Groth M."/>
            <person name="Szafranski K."/>
            <person name="Schliwa M."/>
        </authorList>
    </citation>
    <scope>NUCLEOTIDE SEQUENCE [LARGE SCALE GENOMIC DNA]</scope>
</reference>
<protein>
    <submittedName>
        <fullName evidence="2">Uncharacterized protein</fullName>
    </submittedName>
</protein>
<keyword evidence="1" id="KW-0812">Transmembrane</keyword>